<dbReference type="GO" id="GO:0003700">
    <property type="term" value="F:DNA-binding transcription factor activity"/>
    <property type="evidence" value="ECO:0007669"/>
    <property type="project" value="TreeGrafter"/>
</dbReference>
<dbReference type="RefSeq" id="WP_124775803.1">
    <property type="nucleotide sequence ID" value="NZ_RQZA01000001.1"/>
</dbReference>
<dbReference type="Gene3D" id="2.60.120.10">
    <property type="entry name" value="Jelly Rolls"/>
    <property type="match status" value="1"/>
</dbReference>
<evidence type="ECO:0000256" key="3">
    <source>
        <dbReference type="ARBA" id="ARBA00023163"/>
    </source>
</evidence>
<dbReference type="STRING" id="1123309.GCA_000377005_01744"/>
<reference evidence="6 7" key="1">
    <citation type="submission" date="2018-11" db="EMBL/GenBank/DDBJ databases">
        <title>Genomes From Bacteria Associated with the Canine Oral Cavity: a Test Case for Automated Genome-Based Taxonomic Assignment.</title>
        <authorList>
            <person name="Coil D.A."/>
            <person name="Jospin G."/>
            <person name="Darling A.E."/>
            <person name="Wallis C."/>
            <person name="Davis I.J."/>
            <person name="Harris S."/>
            <person name="Eisen J.A."/>
            <person name="Holcombe L.J."/>
            <person name="O'Flynn C."/>
        </authorList>
    </citation>
    <scope>NUCLEOTIDE SEQUENCE [LARGE SCALE GENOMIC DNA]</scope>
    <source>
        <strain evidence="6 7">OH4621_COT-116</strain>
    </source>
</reference>
<dbReference type="PANTHER" id="PTHR24567">
    <property type="entry name" value="CRP FAMILY TRANSCRIPTIONAL REGULATORY PROTEIN"/>
    <property type="match status" value="1"/>
</dbReference>
<dbReference type="InterPro" id="IPR014710">
    <property type="entry name" value="RmlC-like_jellyroll"/>
</dbReference>
<evidence type="ECO:0000259" key="5">
    <source>
        <dbReference type="PROSITE" id="PS51063"/>
    </source>
</evidence>
<keyword evidence="3" id="KW-0804">Transcription</keyword>
<gene>
    <name evidence="6" type="ORF">EII38_02675</name>
</gene>
<keyword evidence="1" id="KW-0805">Transcription regulation</keyword>
<organism evidence="6 7">
    <name type="scientific">Streptococcus minor</name>
    <dbReference type="NCBI Taxonomy" id="229549"/>
    <lineage>
        <taxon>Bacteria</taxon>
        <taxon>Bacillati</taxon>
        <taxon>Bacillota</taxon>
        <taxon>Bacilli</taxon>
        <taxon>Lactobacillales</taxon>
        <taxon>Streptococcaceae</taxon>
        <taxon>Streptococcus</taxon>
    </lineage>
</organism>
<evidence type="ECO:0000256" key="2">
    <source>
        <dbReference type="ARBA" id="ARBA00023125"/>
    </source>
</evidence>
<feature type="domain" description="Cyclic nucleotide-binding" evidence="4">
    <location>
        <begin position="15"/>
        <end position="117"/>
    </location>
</feature>
<dbReference type="EMBL" id="RQZA01000001">
    <property type="protein sequence ID" value="RRD32660.1"/>
    <property type="molecule type" value="Genomic_DNA"/>
</dbReference>
<proteinExistence type="predicted"/>
<dbReference type="Pfam" id="PF00027">
    <property type="entry name" value="cNMP_binding"/>
    <property type="match status" value="1"/>
</dbReference>
<evidence type="ECO:0000259" key="4">
    <source>
        <dbReference type="PROSITE" id="PS50042"/>
    </source>
</evidence>
<dbReference type="PANTHER" id="PTHR24567:SF74">
    <property type="entry name" value="HTH-TYPE TRANSCRIPTIONAL REGULATOR ARCR"/>
    <property type="match status" value="1"/>
</dbReference>
<dbReference type="InterPro" id="IPR018490">
    <property type="entry name" value="cNMP-bd_dom_sf"/>
</dbReference>
<keyword evidence="2" id="KW-0238">DNA-binding</keyword>
<evidence type="ECO:0000313" key="6">
    <source>
        <dbReference type="EMBL" id="RRD32660.1"/>
    </source>
</evidence>
<dbReference type="InterPro" id="IPR050397">
    <property type="entry name" value="Env_Response_Regulators"/>
</dbReference>
<name>A0A3P1VGV8_9STRE</name>
<keyword evidence="7" id="KW-1185">Reference proteome</keyword>
<protein>
    <submittedName>
        <fullName evidence="6">Crp/Fnr family transcriptional regulator</fullName>
    </submittedName>
</protein>
<dbReference type="InterPro" id="IPR012318">
    <property type="entry name" value="HTH_CRP"/>
</dbReference>
<dbReference type="SUPFAM" id="SSF51206">
    <property type="entry name" value="cAMP-binding domain-like"/>
    <property type="match status" value="1"/>
</dbReference>
<dbReference type="InterPro" id="IPR000595">
    <property type="entry name" value="cNMP-bd_dom"/>
</dbReference>
<dbReference type="GO" id="GO:0003677">
    <property type="term" value="F:DNA binding"/>
    <property type="evidence" value="ECO:0007669"/>
    <property type="project" value="UniProtKB-KW"/>
</dbReference>
<sequence>MISKEQYYFLRNQSAFCQFTIEQFDQLAQAARFRKIPKDQLFFFAGDPRDYLFVLQKGYARIEQFDQTDTYSYLDYIREGTAFPFGGMFVDPLYHYSAIAVTDLSYIMVPMDLYESLSKKNSNQMLFLNQKLTRILKFQELRLRNAMISSASERVVQVLALLYWDLCQQDQLPAIPFCIHIQEISRLAATTRETTSHVLKKLRQDKRISYSHKKLTFLDIDFFLENLTEAH</sequence>
<feature type="domain" description="HTH crp-type" evidence="5">
    <location>
        <begin position="149"/>
        <end position="221"/>
    </location>
</feature>
<dbReference type="Proteomes" id="UP000281771">
    <property type="component" value="Unassembled WGS sequence"/>
</dbReference>
<dbReference type="SUPFAM" id="SSF46785">
    <property type="entry name" value="Winged helix' DNA-binding domain"/>
    <property type="match status" value="1"/>
</dbReference>
<dbReference type="InterPro" id="IPR036390">
    <property type="entry name" value="WH_DNA-bd_sf"/>
</dbReference>
<dbReference type="AlphaFoldDB" id="A0A3P1VGV8"/>
<dbReference type="PROSITE" id="PS51063">
    <property type="entry name" value="HTH_CRP_2"/>
    <property type="match status" value="1"/>
</dbReference>
<dbReference type="PROSITE" id="PS50042">
    <property type="entry name" value="CNMP_BINDING_3"/>
    <property type="match status" value="1"/>
</dbReference>
<dbReference type="CDD" id="cd00038">
    <property type="entry name" value="CAP_ED"/>
    <property type="match status" value="1"/>
</dbReference>
<accession>A0A3P1VGV8</accession>
<evidence type="ECO:0000313" key="7">
    <source>
        <dbReference type="Proteomes" id="UP000281771"/>
    </source>
</evidence>
<comment type="caution">
    <text evidence="6">The sequence shown here is derived from an EMBL/GenBank/DDBJ whole genome shotgun (WGS) entry which is preliminary data.</text>
</comment>
<evidence type="ECO:0000256" key="1">
    <source>
        <dbReference type="ARBA" id="ARBA00023015"/>
    </source>
</evidence>
<dbReference type="GO" id="GO:0005829">
    <property type="term" value="C:cytosol"/>
    <property type="evidence" value="ECO:0007669"/>
    <property type="project" value="TreeGrafter"/>
</dbReference>
<dbReference type="Pfam" id="PF13545">
    <property type="entry name" value="HTH_Crp_2"/>
    <property type="match status" value="1"/>
</dbReference>